<dbReference type="Gene3D" id="1.20.120.450">
    <property type="entry name" value="dinb family like domain"/>
    <property type="match status" value="1"/>
</dbReference>
<feature type="binding site" evidence="3">
    <location>
        <position position="155"/>
    </location>
    <ligand>
        <name>a divalent metal cation</name>
        <dbReference type="ChEBI" id="CHEBI:60240"/>
    </ligand>
</feature>
<proteinExistence type="inferred from homology"/>
<dbReference type="PANTHER" id="PTHR37302">
    <property type="entry name" value="SLR1116 PROTEIN"/>
    <property type="match status" value="1"/>
</dbReference>
<sequence length="196" mass="21788">MNAHCRVNRHASATALQLLARYNAWINSKLYNAADQLSPQALREDRGAYFTSIFGTLNHIAVADIVWLKRFAEHPACNQLREALIDVPRPTALDQQVFDALAPLQALRGRLDGQISDWVAALTEPDLEQVLAYGNMKGVPAQRPYASLMLHFFNHQTYHRGQASTLLFQAGQDIGVTDLLALIADIDTPHNPRAAH</sequence>
<reference evidence="5" key="1">
    <citation type="submission" date="2016-10" db="EMBL/GenBank/DDBJ databases">
        <authorList>
            <person name="Varghese N."/>
            <person name="Submissions S."/>
        </authorList>
    </citation>
    <scope>NUCLEOTIDE SEQUENCE [LARGE SCALE GENOMIC DNA]</scope>
    <source>
        <strain evidence="5">LMG 24016</strain>
    </source>
</reference>
<evidence type="ECO:0000256" key="1">
    <source>
        <dbReference type="ARBA" id="ARBA00008635"/>
    </source>
</evidence>
<dbReference type="RefSeq" id="WP_090244156.1">
    <property type="nucleotide sequence ID" value="NZ_FOQL01000005.1"/>
</dbReference>
<evidence type="ECO:0000313" key="5">
    <source>
        <dbReference type="Proteomes" id="UP000243606"/>
    </source>
</evidence>
<dbReference type="AlphaFoldDB" id="A0A1I3NCG3"/>
<dbReference type="STRING" id="425504.SAMN05216206_3438"/>
<name>A0A1I3NCG3_9PSED</name>
<comment type="similarity">
    <text evidence="1">Belongs to the DinB family.</text>
</comment>
<gene>
    <name evidence="4" type="ORF">SAMN05216206_3438</name>
</gene>
<dbReference type="InterPro" id="IPR034660">
    <property type="entry name" value="DinB/YfiT-like"/>
</dbReference>
<feature type="binding site" evidence="3">
    <location>
        <position position="159"/>
    </location>
    <ligand>
        <name>a divalent metal cation</name>
        <dbReference type="ChEBI" id="CHEBI:60240"/>
    </ligand>
</feature>
<evidence type="ECO:0000313" key="4">
    <source>
        <dbReference type="EMBL" id="SFJ06993.1"/>
    </source>
</evidence>
<dbReference type="Pfam" id="PF05163">
    <property type="entry name" value="DinB"/>
    <property type="match status" value="1"/>
</dbReference>
<dbReference type="OrthoDB" id="9807509at2"/>
<keyword evidence="2 3" id="KW-0479">Metal-binding</keyword>
<dbReference type="GO" id="GO:0046872">
    <property type="term" value="F:metal ion binding"/>
    <property type="evidence" value="ECO:0007669"/>
    <property type="project" value="UniProtKB-KW"/>
</dbReference>
<evidence type="ECO:0000256" key="3">
    <source>
        <dbReference type="PIRSR" id="PIRSR607837-1"/>
    </source>
</evidence>
<dbReference type="PANTHER" id="PTHR37302:SF1">
    <property type="entry name" value="PROTEIN DINB"/>
    <property type="match status" value="1"/>
</dbReference>
<protein>
    <submittedName>
        <fullName evidence="4">Uncharacterized damage-inducible protein DinB (Forms a four-helix bundle)</fullName>
    </submittedName>
</protein>
<accession>A0A1I3NCG3</accession>
<keyword evidence="5" id="KW-1185">Reference proteome</keyword>
<feature type="binding site" evidence="3">
    <location>
        <position position="59"/>
    </location>
    <ligand>
        <name>a divalent metal cation</name>
        <dbReference type="ChEBI" id="CHEBI:60240"/>
    </ligand>
</feature>
<dbReference type="Proteomes" id="UP000243606">
    <property type="component" value="Unassembled WGS sequence"/>
</dbReference>
<evidence type="ECO:0000256" key="2">
    <source>
        <dbReference type="ARBA" id="ARBA00022723"/>
    </source>
</evidence>
<dbReference type="SUPFAM" id="SSF109854">
    <property type="entry name" value="DinB/YfiT-like putative metalloenzymes"/>
    <property type="match status" value="1"/>
</dbReference>
<dbReference type="InterPro" id="IPR007837">
    <property type="entry name" value="DinB"/>
</dbReference>
<dbReference type="EMBL" id="FOQL01000005">
    <property type="protein sequence ID" value="SFJ06993.1"/>
    <property type="molecule type" value="Genomic_DNA"/>
</dbReference>
<organism evidence="4 5">
    <name type="scientific">Pseudomonas guineae</name>
    <dbReference type="NCBI Taxonomy" id="425504"/>
    <lineage>
        <taxon>Bacteria</taxon>
        <taxon>Pseudomonadati</taxon>
        <taxon>Pseudomonadota</taxon>
        <taxon>Gammaproteobacteria</taxon>
        <taxon>Pseudomonadales</taxon>
        <taxon>Pseudomonadaceae</taxon>
        <taxon>Pseudomonas</taxon>
    </lineage>
</organism>